<dbReference type="EMBL" id="RCSX01000003">
    <property type="protein sequence ID" value="KAF7937295.1"/>
    <property type="molecule type" value="Genomic_DNA"/>
</dbReference>
<gene>
    <name evidence="2" type="ORF">EAE98_001609</name>
</gene>
<organism evidence="2 3">
    <name type="scientific">Botrytis deweyae</name>
    <dbReference type="NCBI Taxonomy" id="2478750"/>
    <lineage>
        <taxon>Eukaryota</taxon>
        <taxon>Fungi</taxon>
        <taxon>Dikarya</taxon>
        <taxon>Ascomycota</taxon>
        <taxon>Pezizomycotina</taxon>
        <taxon>Leotiomycetes</taxon>
        <taxon>Helotiales</taxon>
        <taxon>Sclerotiniaceae</taxon>
        <taxon>Botrytis</taxon>
    </lineage>
</organism>
<dbReference type="GeneID" id="62228383"/>
<feature type="region of interest" description="Disordered" evidence="1">
    <location>
        <begin position="1"/>
        <end position="34"/>
    </location>
</feature>
<name>A0ABQ7IYA5_9HELO</name>
<accession>A0ABQ7IYA5</accession>
<protein>
    <submittedName>
        <fullName evidence="2">Uncharacterized protein</fullName>
    </submittedName>
</protein>
<evidence type="ECO:0000313" key="2">
    <source>
        <dbReference type="EMBL" id="KAF7937295.1"/>
    </source>
</evidence>
<comment type="caution">
    <text evidence="2">The sequence shown here is derived from an EMBL/GenBank/DDBJ whole genome shotgun (WGS) entry which is preliminary data.</text>
</comment>
<feature type="compositionally biased region" description="Basic and acidic residues" evidence="1">
    <location>
        <begin position="630"/>
        <end position="642"/>
    </location>
</feature>
<keyword evidence="3" id="KW-1185">Reference proteome</keyword>
<dbReference type="Proteomes" id="UP000783213">
    <property type="component" value="Unassembled WGS sequence"/>
</dbReference>
<evidence type="ECO:0000313" key="3">
    <source>
        <dbReference type="Proteomes" id="UP000783213"/>
    </source>
</evidence>
<feature type="region of interest" description="Disordered" evidence="1">
    <location>
        <begin position="630"/>
        <end position="649"/>
    </location>
</feature>
<evidence type="ECO:0000256" key="1">
    <source>
        <dbReference type="SAM" id="MobiDB-lite"/>
    </source>
</evidence>
<sequence>MSFEATESPECSINTTIPDQETTGEPMMSDQQESLQSEVSQDIETDSNFVTTQVTAHPPASTLCGIPAALSIQLSQMFTGDHLMEVHNLIQAHLPTAIGDPAVPVDGCPLLELIPIECRKQIWECLLYNPLLGESFATNEDNSVVFELSPAILRVNKQTYNEGMDILYGRNRFLVQCVPHHPIFFDTDIFARCALTRYQQIGRINTAVEVDDDIIPAAKYVQHWKIVLSATVHRSYAWNGLASICRNIYMADIQSIEVLIIPRGVESGWESNDIYGDQSQLALTLKPLERLRNIQRITIRAAEFDEIPRNSLNDEEELADAFTPILPDPVDEVRLVTLIEGNSDVEIIEEMYKNLLAYVRNFERIEEFKLDMGKLNLENLDRMTEQPIYHTLGVESSSFDIFETSIGVYTLSNPFISSAHPVESTLHAAKIATKEDNTEVFKLHRSTLIRYLEPQYKAIEAASKDLVDFIKNEKKTEGFFEPGKYSRSHCVAIANEAMVLLEDYASSFARRLERKTRLAIRMQKLLLQSRYDALPREQLLRHCEMAYEKQWWNHFVNNYRKAVNDMDTQYLAIREARKKLYAWDLQSTVRETAFMPMVLDEMINWETYEPDMRVNEEWIEYRSYAHNESLEHENGHESDRGDGGWGSME</sequence>
<reference evidence="2 3" key="1">
    <citation type="journal article" date="2020" name="Genome Biol. Evol.">
        <title>Comparative genomics of Sclerotiniaceae.</title>
        <authorList>
            <person name="Valero Jimenez C.A."/>
            <person name="Steentjes M."/>
            <person name="Scholten O.E."/>
            <person name="Van Kan J.A.L."/>
        </authorList>
    </citation>
    <scope>NUCLEOTIDE SEQUENCE [LARGE SCALE GENOMIC DNA]</scope>
    <source>
        <strain evidence="2 3">B1</strain>
    </source>
</reference>
<dbReference type="RefSeq" id="XP_038814213.1">
    <property type="nucleotide sequence ID" value="XM_038949228.1"/>
</dbReference>
<proteinExistence type="predicted"/>
<feature type="compositionally biased region" description="Polar residues" evidence="1">
    <location>
        <begin position="9"/>
        <end position="34"/>
    </location>
</feature>